<evidence type="ECO:0000313" key="2">
    <source>
        <dbReference type="EMBL" id="KTB32688.1"/>
    </source>
</evidence>
<accession>A0A0W0F8M4</accession>
<comment type="caution">
    <text evidence="2">The sequence shown here is derived from an EMBL/GenBank/DDBJ whole genome shotgun (WGS) entry which is preliminary data.</text>
</comment>
<organism evidence="2 3">
    <name type="scientific">Moniliophthora roreri</name>
    <name type="common">Frosty pod rot fungus</name>
    <name type="synonym">Monilia roreri</name>
    <dbReference type="NCBI Taxonomy" id="221103"/>
    <lineage>
        <taxon>Eukaryota</taxon>
        <taxon>Fungi</taxon>
        <taxon>Dikarya</taxon>
        <taxon>Basidiomycota</taxon>
        <taxon>Agaricomycotina</taxon>
        <taxon>Agaricomycetes</taxon>
        <taxon>Agaricomycetidae</taxon>
        <taxon>Agaricales</taxon>
        <taxon>Marasmiineae</taxon>
        <taxon>Marasmiaceae</taxon>
        <taxon>Moniliophthora</taxon>
    </lineage>
</organism>
<evidence type="ECO:0000313" key="3">
    <source>
        <dbReference type="Proteomes" id="UP000054988"/>
    </source>
</evidence>
<proteinExistence type="predicted"/>
<dbReference type="PANTHER" id="PTHR44329">
    <property type="entry name" value="SERINE/THREONINE-PROTEIN KINASE TNNI3K-RELATED"/>
    <property type="match status" value="1"/>
</dbReference>
<dbReference type="Proteomes" id="UP000054988">
    <property type="component" value="Unassembled WGS sequence"/>
</dbReference>
<dbReference type="InterPro" id="IPR051681">
    <property type="entry name" value="Ser/Thr_Kinases-Pseudokinases"/>
</dbReference>
<dbReference type="PROSITE" id="PS50011">
    <property type="entry name" value="PROTEIN_KINASE_DOM"/>
    <property type="match status" value="1"/>
</dbReference>
<dbReference type="Pfam" id="PF07714">
    <property type="entry name" value="PK_Tyr_Ser-Thr"/>
    <property type="match status" value="1"/>
</dbReference>
<dbReference type="EMBL" id="LATX01002207">
    <property type="protein sequence ID" value="KTB32688.1"/>
    <property type="molecule type" value="Genomic_DNA"/>
</dbReference>
<dbReference type="InterPro" id="IPR008271">
    <property type="entry name" value="Ser/Thr_kinase_AS"/>
</dbReference>
<gene>
    <name evidence="2" type="ORF">WG66_14749</name>
</gene>
<evidence type="ECO:0000259" key="1">
    <source>
        <dbReference type="PROSITE" id="PS50011"/>
    </source>
</evidence>
<dbReference type="GO" id="GO:0007166">
    <property type="term" value="P:cell surface receptor signaling pathway"/>
    <property type="evidence" value="ECO:0007669"/>
    <property type="project" value="InterPro"/>
</dbReference>
<name>A0A0W0F8M4_MONRR</name>
<dbReference type="Gene3D" id="1.10.510.10">
    <property type="entry name" value="Transferase(Phosphotransferase) domain 1"/>
    <property type="match status" value="1"/>
</dbReference>
<dbReference type="InterPro" id="IPR036537">
    <property type="entry name" value="Adaptor_Cbl_N_dom_sf"/>
</dbReference>
<dbReference type="SMART" id="SM00220">
    <property type="entry name" value="S_TKc"/>
    <property type="match status" value="1"/>
</dbReference>
<sequence>MGQGLEVVIGMGKTAAEIVAEFAPVPGLFAAVEVLCLIIELCENVTTNRHEARHLRERCYQLMQATKEHELRVPGSLLPAFQSIQDCLVNVQTKMAGWAQLKRATAFLHQHEIKQDIERCHEVISDCFTKFHLASAIETNRWQEDFAANYKEDHQELLSWLADIENGSILTRVMLSEQTDQIRELMSMMQTALGEHKTRGDSLHSGLSSNLYQIQTGCHEILPDLHLKHGEVERIGAFPVNGTAAMDIYEGLYLRREKVAIKVVRAVSANEKSRRRFLREVAIWAEIWKVDKGKHILPFWGFCQEDGPFPYMVSPWKSNGNAMDYVSKNDTSVNYPRMITNIAHGVRVLHTMKPPVVHGDLKAANVVIDEWGNPLIADFGLSQVVEDITGVPFTQSRGVSDSYRWFAPEVCVGEGALSLAADIYAFAMTALELFTHQQPYANIKHTTEVVIKRSMGQFPLRPTDERVIRRGLDDNIWAMMNKCWNPMALGRPDIHGVLSTLEGYGA</sequence>
<dbReference type="GO" id="GO:0005524">
    <property type="term" value="F:ATP binding"/>
    <property type="evidence" value="ECO:0007669"/>
    <property type="project" value="InterPro"/>
</dbReference>
<dbReference type="InterPro" id="IPR059179">
    <property type="entry name" value="MLKL-like_MCAfunc"/>
</dbReference>
<dbReference type="SUPFAM" id="SSF56112">
    <property type="entry name" value="Protein kinase-like (PK-like)"/>
    <property type="match status" value="1"/>
</dbReference>
<dbReference type="AlphaFoldDB" id="A0A0W0F8M4"/>
<reference evidence="2 3" key="1">
    <citation type="submission" date="2015-12" db="EMBL/GenBank/DDBJ databases">
        <title>Draft genome sequence of Moniliophthora roreri, the causal agent of frosty pod rot of cacao.</title>
        <authorList>
            <person name="Aime M.C."/>
            <person name="Diaz-Valderrama J.R."/>
            <person name="Kijpornyongpan T."/>
            <person name="Phillips-Mora W."/>
        </authorList>
    </citation>
    <scope>NUCLEOTIDE SEQUENCE [LARGE SCALE GENOMIC DNA]</scope>
    <source>
        <strain evidence="2 3">MCA 2952</strain>
    </source>
</reference>
<dbReference type="InterPro" id="IPR000719">
    <property type="entry name" value="Prot_kinase_dom"/>
</dbReference>
<protein>
    <recommendedName>
        <fullName evidence="1">Protein kinase domain-containing protein</fullName>
    </recommendedName>
</protein>
<dbReference type="PROSITE" id="PS00108">
    <property type="entry name" value="PROTEIN_KINASE_ST"/>
    <property type="match status" value="1"/>
</dbReference>
<dbReference type="CDD" id="cd21037">
    <property type="entry name" value="MLKL_NTD"/>
    <property type="match status" value="1"/>
</dbReference>
<dbReference type="Gene3D" id="1.20.930.20">
    <property type="entry name" value="Adaptor protein Cbl, N-terminal domain"/>
    <property type="match status" value="1"/>
</dbReference>
<dbReference type="InterPro" id="IPR001245">
    <property type="entry name" value="Ser-Thr/Tyr_kinase_cat_dom"/>
</dbReference>
<dbReference type="InterPro" id="IPR011009">
    <property type="entry name" value="Kinase-like_dom_sf"/>
</dbReference>
<feature type="domain" description="Protein kinase" evidence="1">
    <location>
        <begin position="197"/>
        <end position="504"/>
    </location>
</feature>
<dbReference type="GO" id="GO:0004674">
    <property type="term" value="F:protein serine/threonine kinase activity"/>
    <property type="evidence" value="ECO:0007669"/>
    <property type="project" value="TreeGrafter"/>
</dbReference>